<dbReference type="RefSeq" id="XP_064683349.1">
    <property type="nucleotide sequence ID" value="XM_064830847.1"/>
</dbReference>
<keyword evidence="3" id="KW-1185">Reference proteome</keyword>
<feature type="compositionally biased region" description="Low complexity" evidence="1">
    <location>
        <begin position="98"/>
        <end position="115"/>
    </location>
</feature>
<evidence type="ECO:0000313" key="3">
    <source>
        <dbReference type="Proteomes" id="UP001304243"/>
    </source>
</evidence>
<dbReference type="Proteomes" id="UP001304243">
    <property type="component" value="Unassembled WGS sequence"/>
</dbReference>
<dbReference type="EMBL" id="JASEJX010000014">
    <property type="protein sequence ID" value="KAK4516683.1"/>
    <property type="molecule type" value="Genomic_DNA"/>
</dbReference>
<comment type="caution">
    <text evidence="2">The sequence shown here is derived from an EMBL/GenBank/DDBJ whole genome shotgun (WGS) entry which is preliminary data.</text>
</comment>
<sequence length="195" mass="21373">MATDQEMMDRIAKLSNAIEQQKHMASSRGGYYARGRPFRGRGGNMSLSNTPPRHPTAPYYPANNKYINPATVKLSSAANYVSPSIKANHQHRNLAVNTPASPMSTPSPLSLPPQSRNKKLIINHKGSNATTSNTMVKSINTATGRKQVAIDGVDFVVKGKKLIRKDLFDSNMTKTNLLMANSTAPKVLIRKSIKR</sequence>
<name>A0AAN7I0T1_9FUNG</name>
<dbReference type="GeneID" id="89955347"/>
<feature type="region of interest" description="Disordered" evidence="1">
    <location>
        <begin position="96"/>
        <end position="115"/>
    </location>
</feature>
<organism evidence="2 3">
    <name type="scientific">Mucor velutinosus</name>
    <dbReference type="NCBI Taxonomy" id="708070"/>
    <lineage>
        <taxon>Eukaryota</taxon>
        <taxon>Fungi</taxon>
        <taxon>Fungi incertae sedis</taxon>
        <taxon>Mucoromycota</taxon>
        <taxon>Mucoromycotina</taxon>
        <taxon>Mucoromycetes</taxon>
        <taxon>Mucorales</taxon>
        <taxon>Mucorineae</taxon>
        <taxon>Mucoraceae</taxon>
        <taxon>Mucor</taxon>
    </lineage>
</organism>
<reference evidence="2 3" key="1">
    <citation type="submission" date="2022-11" db="EMBL/GenBank/DDBJ databases">
        <title>Mucor velutinosus strain NIH1002 WGS.</title>
        <authorList>
            <person name="Subramanian P."/>
            <person name="Mullikin J.C."/>
            <person name="Segre J.A."/>
            <person name="Zelazny A.M."/>
        </authorList>
    </citation>
    <scope>NUCLEOTIDE SEQUENCE [LARGE SCALE GENOMIC DNA]</scope>
    <source>
        <strain evidence="2 3">NIH1002</strain>
    </source>
</reference>
<accession>A0AAN7I0T1</accession>
<gene>
    <name evidence="2" type="ORF">ATC70_011661</name>
</gene>
<evidence type="ECO:0000313" key="2">
    <source>
        <dbReference type="EMBL" id="KAK4516683.1"/>
    </source>
</evidence>
<evidence type="ECO:0000256" key="1">
    <source>
        <dbReference type="SAM" id="MobiDB-lite"/>
    </source>
</evidence>
<protein>
    <submittedName>
        <fullName evidence="2">Phosphodiesterase</fullName>
    </submittedName>
</protein>
<proteinExistence type="predicted"/>
<dbReference type="AlphaFoldDB" id="A0AAN7I0T1"/>